<dbReference type="RefSeq" id="WP_191814160.1">
    <property type="nucleotide sequence ID" value="NZ_JACSQT010000005.1"/>
</dbReference>
<evidence type="ECO:0000313" key="1">
    <source>
        <dbReference type="EMBL" id="MBD7937699.1"/>
    </source>
</evidence>
<organism evidence="1 2">
    <name type="scientific">Cytobacillus stercorigallinarum</name>
    <dbReference type="NCBI Taxonomy" id="2762240"/>
    <lineage>
        <taxon>Bacteria</taxon>
        <taxon>Bacillati</taxon>
        <taxon>Bacillota</taxon>
        <taxon>Bacilli</taxon>
        <taxon>Bacillales</taxon>
        <taxon>Bacillaceae</taxon>
        <taxon>Cytobacillus</taxon>
    </lineage>
</organism>
<protein>
    <submittedName>
        <fullName evidence="1">Uncharacterized protein</fullName>
    </submittedName>
</protein>
<proteinExistence type="predicted"/>
<comment type="caution">
    <text evidence="1">The sequence shown here is derived from an EMBL/GenBank/DDBJ whole genome shotgun (WGS) entry which is preliminary data.</text>
</comment>
<evidence type="ECO:0000313" key="2">
    <source>
        <dbReference type="Proteomes" id="UP000657931"/>
    </source>
</evidence>
<reference evidence="1 2" key="1">
    <citation type="submission" date="2020-08" db="EMBL/GenBank/DDBJ databases">
        <title>A Genomic Blueprint of the Chicken Gut Microbiome.</title>
        <authorList>
            <person name="Gilroy R."/>
            <person name="Ravi A."/>
            <person name="Getino M."/>
            <person name="Pursley I."/>
            <person name="Horton D.L."/>
            <person name="Alikhan N.-F."/>
            <person name="Baker D."/>
            <person name="Gharbi K."/>
            <person name="Hall N."/>
            <person name="Watson M."/>
            <person name="Adriaenssens E.M."/>
            <person name="Foster-Nyarko E."/>
            <person name="Jarju S."/>
            <person name="Secka A."/>
            <person name="Antonio M."/>
            <person name="Oren A."/>
            <person name="Chaudhuri R."/>
            <person name="La Ragione R.M."/>
            <person name="Hildebrand F."/>
            <person name="Pallen M.J."/>
        </authorList>
    </citation>
    <scope>NUCLEOTIDE SEQUENCE [LARGE SCALE GENOMIC DNA]</scope>
    <source>
        <strain evidence="1 2">Sa5YUA1</strain>
    </source>
</reference>
<gene>
    <name evidence="1" type="ORF">H9655_11775</name>
</gene>
<sequence>MKEYEDMPLSESKNLYENLSLLNGDLENADENWDVVEGIDIAIPRKKSQN</sequence>
<name>A0ABR8QQ83_9BACI</name>
<dbReference type="Proteomes" id="UP000657931">
    <property type="component" value="Unassembled WGS sequence"/>
</dbReference>
<accession>A0ABR8QQ83</accession>
<keyword evidence="2" id="KW-1185">Reference proteome</keyword>
<dbReference type="EMBL" id="JACSQT010000005">
    <property type="protein sequence ID" value="MBD7937699.1"/>
    <property type="molecule type" value="Genomic_DNA"/>
</dbReference>